<proteinExistence type="predicted"/>
<dbReference type="AlphaFoldDB" id="F8KPJ5"/>
<sequence>MLGIFRNDLDFCKNIPVLETTLNQHMEIINQTVQIPKIKQ</sequence>
<gene>
    <name evidence="1" type="ordered locus">HBZC1_17330</name>
</gene>
<dbReference type="Proteomes" id="UP000008387">
    <property type="component" value="Chromosome"/>
</dbReference>
<dbReference type="EMBL" id="FR871757">
    <property type="protein sequence ID" value="CCB80719.1"/>
    <property type="molecule type" value="Genomic_DNA"/>
</dbReference>
<dbReference type="KEGG" id="hbi:HBZC1_17330"/>
<protein>
    <submittedName>
        <fullName evidence="1">Uncharacterized protein</fullName>
    </submittedName>
</protein>
<dbReference type="HOGENOM" id="CLU_3290573_0_0_7"/>
<accession>F8KPJ5</accession>
<organism evidence="1 2">
    <name type="scientific">Helicobacter bizzozeronii (strain CIII-1)</name>
    <dbReference type="NCBI Taxonomy" id="1002804"/>
    <lineage>
        <taxon>Bacteria</taxon>
        <taxon>Pseudomonadati</taxon>
        <taxon>Campylobacterota</taxon>
        <taxon>Epsilonproteobacteria</taxon>
        <taxon>Campylobacterales</taxon>
        <taxon>Helicobacteraceae</taxon>
        <taxon>Helicobacter</taxon>
    </lineage>
</organism>
<evidence type="ECO:0000313" key="2">
    <source>
        <dbReference type="Proteomes" id="UP000008387"/>
    </source>
</evidence>
<name>F8KPJ5_HELBC</name>
<reference evidence="1 2" key="1">
    <citation type="journal article" date="2011" name="J. Bacteriol.">
        <title>Genome sequence of Helicobacter bizzozeronii strain CIII-1, an isolate from human gastric mucosa.</title>
        <authorList>
            <person name="Schott T."/>
            <person name="Rossi M."/>
            <person name="Hanninen M.L."/>
        </authorList>
    </citation>
    <scope>NUCLEOTIDE SEQUENCE [LARGE SCALE GENOMIC DNA]</scope>
    <source>
        <strain evidence="1 2">CIII-1</strain>
    </source>
</reference>
<keyword evidence="2" id="KW-1185">Reference proteome</keyword>
<evidence type="ECO:0000313" key="1">
    <source>
        <dbReference type="EMBL" id="CCB80719.1"/>
    </source>
</evidence>